<feature type="domain" description="MmeI-like N-terminal" evidence="5">
    <location>
        <begin position="12"/>
        <end position="175"/>
    </location>
</feature>
<evidence type="ECO:0000256" key="1">
    <source>
        <dbReference type="ARBA" id="ARBA00011900"/>
    </source>
</evidence>
<feature type="domain" description="MmeI-like helicase spacer" evidence="6">
    <location>
        <begin position="181"/>
        <end position="259"/>
    </location>
</feature>
<comment type="catalytic activity">
    <reaction evidence="4">
        <text>a 2'-deoxyadenosine in DNA + S-adenosyl-L-methionine = an N(6)-methyl-2'-deoxyadenosine in DNA + S-adenosyl-L-homocysteine + H(+)</text>
        <dbReference type="Rhea" id="RHEA:15197"/>
        <dbReference type="Rhea" id="RHEA-COMP:12418"/>
        <dbReference type="Rhea" id="RHEA-COMP:12419"/>
        <dbReference type="ChEBI" id="CHEBI:15378"/>
        <dbReference type="ChEBI" id="CHEBI:57856"/>
        <dbReference type="ChEBI" id="CHEBI:59789"/>
        <dbReference type="ChEBI" id="CHEBI:90615"/>
        <dbReference type="ChEBI" id="CHEBI:90616"/>
        <dbReference type="EC" id="2.1.1.72"/>
    </reaction>
</comment>
<evidence type="ECO:0000259" key="7">
    <source>
        <dbReference type="Pfam" id="PF20466"/>
    </source>
</evidence>
<dbReference type="Pfam" id="PF20467">
    <property type="entry name" value="MmeI_C"/>
    <property type="match status" value="1"/>
</dbReference>
<keyword evidence="11" id="KW-1185">Reference proteome</keyword>
<dbReference type="InterPro" id="IPR046819">
    <property type="entry name" value="MmeI_hel"/>
</dbReference>
<dbReference type="Pfam" id="PF20473">
    <property type="entry name" value="MmeI_Mtase"/>
    <property type="match status" value="1"/>
</dbReference>
<evidence type="ECO:0000259" key="8">
    <source>
        <dbReference type="Pfam" id="PF20467"/>
    </source>
</evidence>
<dbReference type="Gene3D" id="3.40.50.150">
    <property type="entry name" value="Vaccinia Virus protein VP39"/>
    <property type="match status" value="1"/>
</dbReference>
<organism evidence="10 11">
    <name type="scientific">Microcella frigidaquae</name>
    <dbReference type="NCBI Taxonomy" id="424758"/>
    <lineage>
        <taxon>Bacteria</taxon>
        <taxon>Bacillati</taxon>
        <taxon>Actinomycetota</taxon>
        <taxon>Actinomycetes</taxon>
        <taxon>Micrococcales</taxon>
        <taxon>Microbacteriaceae</taxon>
        <taxon>Microcella</taxon>
    </lineage>
</organism>
<evidence type="ECO:0000259" key="5">
    <source>
        <dbReference type="Pfam" id="PF20464"/>
    </source>
</evidence>
<sequence length="903" mass="100947">MTRLSWNEIRARAARFAEEWEGETYEKGESQSFWADFLDVFGINRRRAGGYFEYAVKLSGGRRGYIDMFLPGRLLAEQKSGGRDLNAARGQAFEYLDGLDDHDLPQAVVLSDFATFQHVDLDTRQVVEFRLEELPDYVRLFAPLVDEQATSIEETSPVNRQAAERMAELHNRLEAAGYIGHKLELFLVRLVFCLFAEDAGIFEPKQFRDYIRSRTAEDGTDTGLRLTKLFEVLNTAPEERSALLDDDLKAFPYVNGGLFAENTPAPDFDANLRLALLLASQPDWHKVSPAIFGAMFQGVMDGDDRHDLGAHYTSEENILRVIKPLFLDDLYAEFEKARASKNSAQLLDTFHDKLASLTFLDPACGSGNFLIVAYRELRRLELKVIEAKAKHSTIVVFESDLRVRVEQFYGIEIDEFPVQIARTAMWLTDHQMNLEAGRKIGHEYSRLPLTEGAHIVHSNALTTDWSSVVKPEDLDFIFGNPPFLGSRTMDKGQKADLRAVAKGFPQAGFLDFVTAWYILADRMMAQNPAIEAAFVSTNSISQGEQPGILWPKLYANGNHITFAHRTFRWMNAARGVAAVHCVIVGFARTARRPALLFDYPDIAGEPVLDLVESISPYLIAGDEFVVSNRQEQISGAPSMAFGNMPADGGNLILSRSERDALLASEPAAAEWVLPYIGAKEFLQGGERWTLWLKGVTPAQLRAMPTVAARVAANRQERLTSARPHLADVPHLFAQITQSPEQPVLVIPRVSSERREYVPMAFFESGHVVADSCLAVEAGTLELFALLTSRMHMDWLRVVGGRLKSDLRYSKDVVYNNFVLPPIDDGQRASLAELGQGILNARALYPDSTLADLYDPTTMPSELRKAHSANDDYVDRLYRAEGFTAPDERVALLLDLVKEKDAAG</sequence>
<dbReference type="RefSeq" id="WP_153981368.1">
    <property type="nucleotide sequence ID" value="NZ_BAAANZ010000005.1"/>
</dbReference>
<accession>A0A840XM54</accession>
<dbReference type="Pfam" id="PF20464">
    <property type="entry name" value="MmeI_N"/>
    <property type="match status" value="1"/>
</dbReference>
<comment type="caution">
    <text evidence="10">The sequence shown here is derived from an EMBL/GenBank/DDBJ whole genome shotgun (WGS) entry which is preliminary data.</text>
</comment>
<evidence type="ECO:0000313" key="11">
    <source>
        <dbReference type="Proteomes" id="UP000552883"/>
    </source>
</evidence>
<dbReference type="PANTHER" id="PTHR33841:SF1">
    <property type="entry name" value="DNA METHYLTRANSFERASE A"/>
    <property type="match status" value="1"/>
</dbReference>
<protein>
    <recommendedName>
        <fullName evidence="1">site-specific DNA-methyltransferase (adenine-specific)</fullName>
        <ecNumber evidence="1">2.1.1.72</ecNumber>
    </recommendedName>
</protein>
<dbReference type="SUPFAM" id="SSF53335">
    <property type="entry name" value="S-adenosyl-L-methionine-dependent methyltransferases"/>
    <property type="match status" value="1"/>
</dbReference>
<dbReference type="InterPro" id="IPR046817">
    <property type="entry name" value="MmeI_N"/>
</dbReference>
<dbReference type="GO" id="GO:0032259">
    <property type="term" value="P:methylation"/>
    <property type="evidence" value="ECO:0007669"/>
    <property type="project" value="UniProtKB-KW"/>
</dbReference>
<dbReference type="PRINTS" id="PR00507">
    <property type="entry name" value="N12N6MTFRASE"/>
</dbReference>
<dbReference type="GO" id="GO:0009007">
    <property type="term" value="F:site-specific DNA-methyltransferase (adenine-specific) activity"/>
    <property type="evidence" value="ECO:0007669"/>
    <property type="project" value="UniProtKB-EC"/>
</dbReference>
<keyword evidence="3" id="KW-0808">Transferase</keyword>
<name>A0A840XM54_9MICO</name>
<gene>
    <name evidence="10" type="ORF">BJ959_001413</name>
</gene>
<dbReference type="InterPro" id="IPR046820">
    <property type="entry name" value="MmeI_TRD"/>
</dbReference>
<feature type="domain" description="MmeI-like DNA-methyltransferase" evidence="9">
    <location>
        <begin position="341"/>
        <end position="597"/>
    </location>
</feature>
<evidence type="ECO:0000256" key="3">
    <source>
        <dbReference type="ARBA" id="ARBA00022679"/>
    </source>
</evidence>
<feature type="domain" description="MmeI-like target recognition" evidence="7">
    <location>
        <begin position="621"/>
        <end position="821"/>
    </location>
</feature>
<dbReference type="EMBL" id="JACHBS010000001">
    <property type="protein sequence ID" value="MBB5617917.1"/>
    <property type="molecule type" value="Genomic_DNA"/>
</dbReference>
<dbReference type="EC" id="2.1.1.72" evidence="1"/>
<dbReference type="InterPro" id="IPR002052">
    <property type="entry name" value="DNA_methylase_N6_adenine_CS"/>
</dbReference>
<proteinExistence type="predicted"/>
<dbReference type="PANTHER" id="PTHR33841">
    <property type="entry name" value="DNA METHYLTRANSFERASE YEEA-RELATED"/>
    <property type="match status" value="1"/>
</dbReference>
<dbReference type="Proteomes" id="UP000552883">
    <property type="component" value="Unassembled WGS sequence"/>
</dbReference>
<keyword evidence="2" id="KW-0489">Methyltransferase</keyword>
<dbReference type="OrthoDB" id="4280289at2"/>
<dbReference type="Pfam" id="PF20466">
    <property type="entry name" value="MmeI_TRD"/>
    <property type="match status" value="1"/>
</dbReference>
<evidence type="ECO:0000256" key="2">
    <source>
        <dbReference type="ARBA" id="ARBA00022603"/>
    </source>
</evidence>
<evidence type="ECO:0000259" key="9">
    <source>
        <dbReference type="Pfam" id="PF20473"/>
    </source>
</evidence>
<dbReference type="AlphaFoldDB" id="A0A840XM54"/>
<dbReference type="InterPro" id="IPR029063">
    <property type="entry name" value="SAM-dependent_MTases_sf"/>
</dbReference>
<dbReference type="InterPro" id="IPR046818">
    <property type="entry name" value="MmeI_C"/>
</dbReference>
<reference evidence="10 11" key="1">
    <citation type="submission" date="2020-08" db="EMBL/GenBank/DDBJ databases">
        <title>Sequencing the genomes of 1000 actinobacteria strains.</title>
        <authorList>
            <person name="Klenk H.-P."/>
        </authorList>
    </citation>
    <scope>NUCLEOTIDE SEQUENCE [LARGE SCALE GENOMIC DNA]</scope>
    <source>
        <strain evidence="10 11">DSM 23889</strain>
    </source>
</reference>
<dbReference type="GO" id="GO:0003676">
    <property type="term" value="F:nucleic acid binding"/>
    <property type="evidence" value="ECO:0007669"/>
    <property type="project" value="InterPro"/>
</dbReference>
<dbReference type="InterPro" id="IPR046816">
    <property type="entry name" value="MmeI_Mtase"/>
</dbReference>
<evidence type="ECO:0000256" key="4">
    <source>
        <dbReference type="ARBA" id="ARBA00047942"/>
    </source>
</evidence>
<dbReference type="Pfam" id="PF20465">
    <property type="entry name" value="MmeI_hel"/>
    <property type="match status" value="1"/>
</dbReference>
<evidence type="ECO:0000313" key="10">
    <source>
        <dbReference type="EMBL" id="MBB5617917.1"/>
    </source>
</evidence>
<feature type="domain" description="MmeI-like C-terminal" evidence="8">
    <location>
        <begin position="823"/>
        <end position="898"/>
    </location>
</feature>
<dbReference type="InterPro" id="IPR050953">
    <property type="entry name" value="N4_N6_ade-DNA_methylase"/>
</dbReference>
<evidence type="ECO:0000259" key="6">
    <source>
        <dbReference type="Pfam" id="PF20465"/>
    </source>
</evidence>
<dbReference type="PROSITE" id="PS00092">
    <property type="entry name" value="N6_MTASE"/>
    <property type="match status" value="1"/>
</dbReference>